<dbReference type="AlphaFoldDB" id="A0A7W3SU14"/>
<accession>A0A7W3SU14</accession>
<evidence type="ECO:0008006" key="3">
    <source>
        <dbReference type="Google" id="ProtNLM"/>
    </source>
</evidence>
<dbReference type="EMBL" id="JACJIP010000016">
    <property type="protein sequence ID" value="MBA9086232.1"/>
    <property type="molecule type" value="Genomic_DNA"/>
</dbReference>
<dbReference type="Pfam" id="PF14136">
    <property type="entry name" value="DUF4303"/>
    <property type="match status" value="1"/>
</dbReference>
<organism evidence="1 2">
    <name type="scientific">Fontibacillus solani</name>
    <dbReference type="NCBI Taxonomy" id="1572857"/>
    <lineage>
        <taxon>Bacteria</taxon>
        <taxon>Bacillati</taxon>
        <taxon>Bacillota</taxon>
        <taxon>Bacilli</taxon>
        <taxon>Bacillales</taxon>
        <taxon>Paenibacillaceae</taxon>
        <taxon>Fontibacillus</taxon>
    </lineage>
</organism>
<reference evidence="1 2" key="1">
    <citation type="submission" date="2020-08" db="EMBL/GenBank/DDBJ databases">
        <title>Genomic Encyclopedia of Type Strains, Phase III (KMG-III): the genomes of soil and plant-associated and newly described type strains.</title>
        <authorList>
            <person name="Whitman W."/>
        </authorList>
    </citation>
    <scope>NUCLEOTIDE SEQUENCE [LARGE SCALE GENOMIC DNA]</scope>
    <source>
        <strain evidence="1 2">CECT 8693</strain>
    </source>
</reference>
<dbReference type="Proteomes" id="UP000567067">
    <property type="component" value="Unassembled WGS sequence"/>
</dbReference>
<protein>
    <recommendedName>
        <fullName evidence="3">DUF4303 domain-containing protein</fullName>
    </recommendedName>
</protein>
<dbReference type="InterPro" id="IPR025409">
    <property type="entry name" value="DUF4303"/>
</dbReference>
<name>A0A7W3SU14_9BACL</name>
<gene>
    <name evidence="1" type="ORF">FHR92_002705</name>
</gene>
<evidence type="ECO:0000313" key="1">
    <source>
        <dbReference type="EMBL" id="MBA9086232.1"/>
    </source>
</evidence>
<comment type="caution">
    <text evidence="1">The sequence shown here is derived from an EMBL/GenBank/DDBJ whole genome shotgun (WGS) entry which is preliminary data.</text>
</comment>
<evidence type="ECO:0000313" key="2">
    <source>
        <dbReference type="Proteomes" id="UP000567067"/>
    </source>
</evidence>
<dbReference type="RefSeq" id="WP_182536233.1">
    <property type="nucleotide sequence ID" value="NZ_JACJIP010000016.1"/>
</dbReference>
<proteinExistence type="predicted"/>
<sequence length="348" mass="41197">MKNLNFNLMKSLLLDHFRKNLEKFAATIENKEVYAVILDCHATYGTVNMKWNTVNSFKNRADKYYSSYTPDQLLGARGVEYNVGDFYYEDSKQPEEINNFENLYENILSEYFDSEDEESHNELIQKFINTLVEIVYELAPTFSQLNKTDNFIAYIVEHDSDDLEYIKKTVTIEDYYKAFPKMKEYDQYLSTIYSLPKEDQVTHWCNLLYELLIEKDTDGTRSLKQMYRNKYDVKEEIIKLGLIASSNVVTLFEVFSGYVPSVDGLIIQSEIHTRWMFLNILIEIKNADEETINRLKQVLIRKYEIDNEIQECINIARTLHALDSSRFPEKVHDKSRARLLNFEEYKNK</sequence>
<keyword evidence="2" id="KW-1185">Reference proteome</keyword>